<evidence type="ECO:0000256" key="1">
    <source>
        <dbReference type="SAM" id="MobiDB-lite"/>
    </source>
</evidence>
<dbReference type="InterPro" id="IPR054722">
    <property type="entry name" value="PolX-like_BBD"/>
</dbReference>
<name>A0A9P0ZWL9_CUSEU</name>
<evidence type="ECO:0000259" key="2">
    <source>
        <dbReference type="Pfam" id="PF22936"/>
    </source>
</evidence>
<evidence type="ECO:0000313" key="4">
    <source>
        <dbReference type="Proteomes" id="UP001152484"/>
    </source>
</evidence>
<feature type="region of interest" description="Disordered" evidence="1">
    <location>
        <begin position="108"/>
        <end position="136"/>
    </location>
</feature>
<dbReference type="Proteomes" id="UP001152484">
    <property type="component" value="Unassembled WGS sequence"/>
</dbReference>
<dbReference type="Pfam" id="PF22936">
    <property type="entry name" value="Pol_BBD"/>
    <property type="match status" value="1"/>
</dbReference>
<gene>
    <name evidence="3" type="ORF">CEURO_LOCUS20663</name>
</gene>
<reference evidence="3" key="1">
    <citation type="submission" date="2022-07" db="EMBL/GenBank/DDBJ databases">
        <authorList>
            <person name="Macas J."/>
            <person name="Novak P."/>
            <person name="Neumann P."/>
        </authorList>
    </citation>
    <scope>NUCLEOTIDE SEQUENCE</scope>
</reference>
<dbReference type="EMBL" id="CAMAPE010000065">
    <property type="protein sequence ID" value="CAH9115090.1"/>
    <property type="molecule type" value="Genomic_DNA"/>
</dbReference>
<organism evidence="3 4">
    <name type="scientific">Cuscuta europaea</name>
    <name type="common">European dodder</name>
    <dbReference type="NCBI Taxonomy" id="41803"/>
    <lineage>
        <taxon>Eukaryota</taxon>
        <taxon>Viridiplantae</taxon>
        <taxon>Streptophyta</taxon>
        <taxon>Embryophyta</taxon>
        <taxon>Tracheophyta</taxon>
        <taxon>Spermatophyta</taxon>
        <taxon>Magnoliopsida</taxon>
        <taxon>eudicotyledons</taxon>
        <taxon>Gunneridae</taxon>
        <taxon>Pentapetalae</taxon>
        <taxon>asterids</taxon>
        <taxon>lamiids</taxon>
        <taxon>Solanales</taxon>
        <taxon>Convolvulaceae</taxon>
        <taxon>Cuscuteae</taxon>
        <taxon>Cuscuta</taxon>
        <taxon>Cuscuta subgen. Cuscuta</taxon>
    </lineage>
</organism>
<sequence length="136" mass="14633">MHWPSRFSSSSTTVLLTPSGDADHVLWYPDFETSAHMTPNEGMLVNKFPYNGPISVSVVNGSNLSVANIGDITLNSISRPLLLKSVYHVPHLKFNLLSIQKLCADNNSPRDGLGPGGPTRNRPGIGTVPARPVGFP</sequence>
<accession>A0A9P0ZWL9</accession>
<keyword evidence="4" id="KW-1185">Reference proteome</keyword>
<feature type="non-terminal residue" evidence="3">
    <location>
        <position position="136"/>
    </location>
</feature>
<protein>
    <recommendedName>
        <fullName evidence="2">Retrovirus-related Pol polyprotein from transposon TNT 1-94-like beta-barrel domain-containing protein</fullName>
    </recommendedName>
</protein>
<dbReference type="AlphaFoldDB" id="A0A9P0ZWL9"/>
<proteinExistence type="predicted"/>
<evidence type="ECO:0000313" key="3">
    <source>
        <dbReference type="EMBL" id="CAH9115090.1"/>
    </source>
</evidence>
<feature type="domain" description="Retrovirus-related Pol polyprotein from transposon TNT 1-94-like beta-barrel" evidence="2">
    <location>
        <begin position="27"/>
        <end position="103"/>
    </location>
</feature>
<dbReference type="OrthoDB" id="1733466at2759"/>
<comment type="caution">
    <text evidence="3">The sequence shown here is derived from an EMBL/GenBank/DDBJ whole genome shotgun (WGS) entry which is preliminary data.</text>
</comment>